<dbReference type="EMBL" id="JAVHJO010000003">
    <property type="protein sequence ID" value="KAK6541329.1"/>
    <property type="molecule type" value="Genomic_DNA"/>
</dbReference>
<feature type="signal peptide" evidence="1">
    <location>
        <begin position="1"/>
        <end position="16"/>
    </location>
</feature>
<dbReference type="Proteomes" id="UP001365542">
    <property type="component" value="Unassembled WGS sequence"/>
</dbReference>
<accession>A0AAV9XGV8</accession>
<evidence type="ECO:0000313" key="3">
    <source>
        <dbReference type="Proteomes" id="UP001365542"/>
    </source>
</evidence>
<dbReference type="AlphaFoldDB" id="A0AAV9XGV8"/>
<proteinExistence type="predicted"/>
<comment type="caution">
    <text evidence="2">The sequence shown here is derived from an EMBL/GenBank/DDBJ whole genome shotgun (WGS) entry which is preliminary data.</text>
</comment>
<evidence type="ECO:0008006" key="4">
    <source>
        <dbReference type="Google" id="ProtNLM"/>
    </source>
</evidence>
<organism evidence="2 3">
    <name type="scientific">Orbilia ellipsospora</name>
    <dbReference type="NCBI Taxonomy" id="2528407"/>
    <lineage>
        <taxon>Eukaryota</taxon>
        <taxon>Fungi</taxon>
        <taxon>Dikarya</taxon>
        <taxon>Ascomycota</taxon>
        <taxon>Pezizomycotina</taxon>
        <taxon>Orbiliomycetes</taxon>
        <taxon>Orbiliales</taxon>
        <taxon>Orbiliaceae</taxon>
        <taxon>Orbilia</taxon>
    </lineage>
</organism>
<name>A0AAV9XGV8_9PEZI</name>
<evidence type="ECO:0000256" key="1">
    <source>
        <dbReference type="SAM" id="SignalP"/>
    </source>
</evidence>
<sequence length="398" mass="41850">MHYLPLVSLLAASVVALPSPAQLDNRSANICSKAPVNIIAAVLKALKATSFCSDFLHITPVTKTVSAVRGTVTSYTSTSTQINYEDVTTSRLFFETSDITTTTGTTYVPVTDIRSTTITAVLSTSTSVQVTTNVVTAATPTVTRTVTSTIYSHYVNKKRDLEERHIPIPSQLIKSASADISNGCSCLGLPTPTVTTTVYGTSTVHAVSSTQSVSTRTQTSDVTTVITNYINVIDVESSTITLDQTSTIPSIAVTTITSFVTSTVTPAATTATTVVTTTVTTDPCDPVNGIKYADEVYNYNGIFHTGYDQTKSIITFGQIPLSDCCRQCFQTPGCAVASTLIGGYGCYVLVNKIAPQVGTSATCPSGLDYIDVFTGPSTGLPVAEDGTFVLGPCYGKTS</sequence>
<feature type="chain" id="PRO_5043799282" description="Apple domain-containing protein" evidence="1">
    <location>
        <begin position="17"/>
        <end position="398"/>
    </location>
</feature>
<protein>
    <recommendedName>
        <fullName evidence="4">Apple domain-containing protein</fullName>
    </recommendedName>
</protein>
<evidence type="ECO:0000313" key="2">
    <source>
        <dbReference type="EMBL" id="KAK6541329.1"/>
    </source>
</evidence>
<reference evidence="2 3" key="1">
    <citation type="submission" date="2019-10" db="EMBL/GenBank/DDBJ databases">
        <authorList>
            <person name="Palmer J.M."/>
        </authorList>
    </citation>
    <scope>NUCLEOTIDE SEQUENCE [LARGE SCALE GENOMIC DNA]</scope>
    <source>
        <strain evidence="2 3">TWF694</strain>
    </source>
</reference>
<keyword evidence="3" id="KW-1185">Reference proteome</keyword>
<gene>
    <name evidence="2" type="ORF">TWF694_007148</name>
</gene>
<keyword evidence="1" id="KW-0732">Signal</keyword>